<evidence type="ECO:0000313" key="3">
    <source>
        <dbReference type="Proteomes" id="UP000663864"/>
    </source>
</evidence>
<gene>
    <name evidence="2" type="ORF">ZHD862_LOCUS30766</name>
</gene>
<proteinExistence type="predicted"/>
<feature type="compositionally biased region" description="Basic and acidic residues" evidence="1">
    <location>
        <begin position="109"/>
        <end position="120"/>
    </location>
</feature>
<comment type="caution">
    <text evidence="2">The sequence shown here is derived from an EMBL/GenBank/DDBJ whole genome shotgun (WGS) entry which is preliminary data.</text>
</comment>
<protein>
    <submittedName>
        <fullName evidence="2">Uncharacterized protein</fullName>
    </submittedName>
</protein>
<accession>A0A815HTR0</accession>
<organism evidence="2 3">
    <name type="scientific">Rotaria sordida</name>
    <dbReference type="NCBI Taxonomy" id="392033"/>
    <lineage>
        <taxon>Eukaryota</taxon>
        <taxon>Metazoa</taxon>
        <taxon>Spiralia</taxon>
        <taxon>Gnathifera</taxon>
        <taxon>Rotifera</taxon>
        <taxon>Eurotatoria</taxon>
        <taxon>Bdelloidea</taxon>
        <taxon>Philodinida</taxon>
        <taxon>Philodinidae</taxon>
        <taxon>Rotaria</taxon>
    </lineage>
</organism>
<name>A0A815HTR0_9BILA</name>
<dbReference type="Proteomes" id="UP000663864">
    <property type="component" value="Unassembled WGS sequence"/>
</dbReference>
<dbReference type="AlphaFoldDB" id="A0A815HTR0"/>
<reference evidence="2" key="1">
    <citation type="submission" date="2021-02" db="EMBL/GenBank/DDBJ databases">
        <authorList>
            <person name="Nowell W R."/>
        </authorList>
    </citation>
    <scope>NUCLEOTIDE SEQUENCE</scope>
</reference>
<sequence>MILVKLDDQNTTLKNAPSILSKIITISESTLVYRRRLRTIYRDYQNEQRTVKQIQSGRSNYVLLDKSLIPYTNGNSVKYPYQIQYQQQFLSSHHLFHRPQSSQRTNHQRIVDEDQRNTQE</sequence>
<evidence type="ECO:0000256" key="1">
    <source>
        <dbReference type="SAM" id="MobiDB-lite"/>
    </source>
</evidence>
<evidence type="ECO:0000313" key="2">
    <source>
        <dbReference type="EMBL" id="CAF1354964.1"/>
    </source>
</evidence>
<feature type="region of interest" description="Disordered" evidence="1">
    <location>
        <begin position="95"/>
        <end position="120"/>
    </location>
</feature>
<dbReference type="EMBL" id="CAJNOT010002958">
    <property type="protein sequence ID" value="CAF1354964.1"/>
    <property type="molecule type" value="Genomic_DNA"/>
</dbReference>